<sequence>MPEGSETKGAIKCDGAKPECVHCLDAKLNCQYTEYKKRGPHKGYVRLLEDQLLTQPKLKTESDEFPPEEIVTHLIDLFFQHINSVFPFVHRARLKKSIQDGNVSKPLIWGVMAIAARFSDHPSIKSDPPYWAGETFATKAISLINSSLLEPTIPNLQFWGIMSCLEYGRASGAKAWIYGGIAVRICQELGLNKEETLTTPIVADDGTIDYVAMALRRRIFWSCLCIDNTSTNRPQGFEICDYDVKYPTLQESSLLRDPLQGYTIDKHTITDDPLMNVIPNYISVLERFGEVSKFMSRAKTTTSAVTWPPIAEAASLHAMMKNWHDTLPEAYHFNAAHVKLYKETASQNYISFWLCAHAMYCTGMLALHRGSLAYSDLTAADLPQDVYDRIQSSIQECKVQVETAMGVFRALHDICGLNVLPYMCYCAYIFSTVLMTSAFSSDPVSYRKSSAGLVSLYDMIELLRPYWPMSERLASTTRDMLSAHSRLYDIQEQQEFPYESKRFIQNSPDIDSLTSISTVETSLPITSTAPYPFNNVMPVQANMSIQQPILPPYQVQQQQQAQDIDFNSCEFLYDSALFGQIIFDSTKSNNSDTLAPQQNPYVLNTSVNYQQPYNEQLKNTSGSWGPS</sequence>
<dbReference type="GO" id="GO:0005634">
    <property type="term" value="C:nucleus"/>
    <property type="evidence" value="ECO:0007669"/>
    <property type="project" value="UniProtKB-SubCell"/>
</dbReference>
<gene>
    <name evidence="7" type="ORF">INT48_008791</name>
</gene>
<keyword evidence="3" id="KW-0805">Transcription regulation</keyword>
<dbReference type="GO" id="GO:0003677">
    <property type="term" value="F:DNA binding"/>
    <property type="evidence" value="ECO:0007669"/>
    <property type="project" value="InterPro"/>
</dbReference>
<reference evidence="7" key="1">
    <citation type="submission" date="2021-01" db="EMBL/GenBank/DDBJ databases">
        <title>Metabolic potential, ecology and presence of endohyphal bacteria is reflected in genomic diversity of Mucoromycotina.</title>
        <authorList>
            <person name="Muszewska A."/>
            <person name="Okrasinska A."/>
            <person name="Steczkiewicz K."/>
            <person name="Drgas O."/>
            <person name="Orlowska M."/>
            <person name="Perlinska-Lenart U."/>
            <person name="Aleksandrzak-Piekarczyk T."/>
            <person name="Szatraj K."/>
            <person name="Zielenkiewicz U."/>
            <person name="Pilsyk S."/>
            <person name="Malc E."/>
            <person name="Mieczkowski P."/>
            <person name="Kruszewska J.S."/>
            <person name="Biernat P."/>
            <person name="Pawlowska J."/>
        </authorList>
    </citation>
    <scope>NUCLEOTIDE SEQUENCE</scope>
    <source>
        <strain evidence="7">WA0000018081</strain>
    </source>
</reference>
<keyword evidence="2" id="KW-0479">Metal-binding</keyword>
<dbReference type="PANTHER" id="PTHR47338:SF5">
    <property type="entry name" value="ZN(II)2CYS6 TRANSCRIPTION FACTOR (EUROFUNG)"/>
    <property type="match status" value="1"/>
</dbReference>
<dbReference type="SMART" id="SM00906">
    <property type="entry name" value="Fungal_trans"/>
    <property type="match status" value="1"/>
</dbReference>
<evidence type="ECO:0000256" key="4">
    <source>
        <dbReference type="ARBA" id="ARBA00023163"/>
    </source>
</evidence>
<protein>
    <recommendedName>
        <fullName evidence="6">Xylanolytic transcriptional activator regulatory domain-containing protein</fullName>
    </recommendedName>
</protein>
<dbReference type="GO" id="GO:0006351">
    <property type="term" value="P:DNA-templated transcription"/>
    <property type="evidence" value="ECO:0007669"/>
    <property type="project" value="InterPro"/>
</dbReference>
<comment type="caution">
    <text evidence="7">The sequence shown here is derived from an EMBL/GenBank/DDBJ whole genome shotgun (WGS) entry which is preliminary data.</text>
</comment>
<accession>A0A8H7SK20</accession>
<evidence type="ECO:0000256" key="1">
    <source>
        <dbReference type="ARBA" id="ARBA00004123"/>
    </source>
</evidence>
<dbReference type="InterPro" id="IPR050815">
    <property type="entry name" value="TF_fung"/>
</dbReference>
<dbReference type="Pfam" id="PF04082">
    <property type="entry name" value="Fungal_trans"/>
    <property type="match status" value="1"/>
</dbReference>
<dbReference type="InterPro" id="IPR036864">
    <property type="entry name" value="Zn2-C6_fun-type_DNA-bd_sf"/>
</dbReference>
<evidence type="ECO:0000313" key="8">
    <source>
        <dbReference type="Proteomes" id="UP000613177"/>
    </source>
</evidence>
<dbReference type="CDD" id="cd00067">
    <property type="entry name" value="GAL4"/>
    <property type="match status" value="1"/>
</dbReference>
<dbReference type="Gene3D" id="4.10.240.10">
    <property type="entry name" value="Zn(2)-C6 fungal-type DNA-binding domain"/>
    <property type="match status" value="1"/>
</dbReference>
<dbReference type="Proteomes" id="UP000613177">
    <property type="component" value="Unassembled WGS sequence"/>
</dbReference>
<evidence type="ECO:0000256" key="2">
    <source>
        <dbReference type="ARBA" id="ARBA00022723"/>
    </source>
</evidence>
<dbReference type="AlphaFoldDB" id="A0A8H7SK20"/>
<dbReference type="InterPro" id="IPR007219">
    <property type="entry name" value="XnlR_reg_dom"/>
</dbReference>
<keyword evidence="8" id="KW-1185">Reference proteome</keyword>
<organism evidence="7 8">
    <name type="scientific">Thamnidium elegans</name>
    <dbReference type="NCBI Taxonomy" id="101142"/>
    <lineage>
        <taxon>Eukaryota</taxon>
        <taxon>Fungi</taxon>
        <taxon>Fungi incertae sedis</taxon>
        <taxon>Mucoromycota</taxon>
        <taxon>Mucoromycotina</taxon>
        <taxon>Mucoromycetes</taxon>
        <taxon>Mucorales</taxon>
        <taxon>Mucorineae</taxon>
        <taxon>Mucoraceae</taxon>
        <taxon>Thamnidium</taxon>
    </lineage>
</organism>
<dbReference type="EMBL" id="JAEPRE010000201">
    <property type="protein sequence ID" value="KAG2230456.1"/>
    <property type="molecule type" value="Genomic_DNA"/>
</dbReference>
<comment type="subcellular location">
    <subcellularLocation>
        <location evidence="1">Nucleus</location>
    </subcellularLocation>
</comment>
<dbReference type="Pfam" id="PF00172">
    <property type="entry name" value="Zn_clus"/>
    <property type="match status" value="1"/>
</dbReference>
<keyword evidence="5" id="KW-0539">Nucleus</keyword>
<dbReference type="GO" id="GO:0008270">
    <property type="term" value="F:zinc ion binding"/>
    <property type="evidence" value="ECO:0007669"/>
    <property type="project" value="InterPro"/>
</dbReference>
<dbReference type="GO" id="GO:0000981">
    <property type="term" value="F:DNA-binding transcription factor activity, RNA polymerase II-specific"/>
    <property type="evidence" value="ECO:0007669"/>
    <property type="project" value="InterPro"/>
</dbReference>
<dbReference type="InterPro" id="IPR001138">
    <property type="entry name" value="Zn2Cys6_DnaBD"/>
</dbReference>
<proteinExistence type="predicted"/>
<dbReference type="CDD" id="cd12148">
    <property type="entry name" value="fungal_TF_MHR"/>
    <property type="match status" value="1"/>
</dbReference>
<evidence type="ECO:0000313" key="7">
    <source>
        <dbReference type="EMBL" id="KAG2230456.1"/>
    </source>
</evidence>
<dbReference type="PANTHER" id="PTHR47338">
    <property type="entry name" value="ZN(II)2CYS6 TRANSCRIPTION FACTOR (EUROFUNG)-RELATED"/>
    <property type="match status" value="1"/>
</dbReference>
<feature type="domain" description="Xylanolytic transcriptional activator regulatory" evidence="6">
    <location>
        <begin position="175"/>
        <end position="253"/>
    </location>
</feature>
<keyword evidence="4" id="KW-0804">Transcription</keyword>
<evidence type="ECO:0000256" key="5">
    <source>
        <dbReference type="ARBA" id="ARBA00023242"/>
    </source>
</evidence>
<evidence type="ECO:0000256" key="3">
    <source>
        <dbReference type="ARBA" id="ARBA00023015"/>
    </source>
</evidence>
<name>A0A8H7SK20_9FUNG</name>
<evidence type="ECO:0000259" key="6">
    <source>
        <dbReference type="SMART" id="SM00906"/>
    </source>
</evidence>